<gene>
    <name evidence="3" type="ORF">GCM10010468_77380</name>
</gene>
<evidence type="ECO:0000256" key="1">
    <source>
        <dbReference type="SAM" id="MobiDB-lite"/>
    </source>
</evidence>
<dbReference type="EMBL" id="BAAAUV010000042">
    <property type="protein sequence ID" value="GAA3240610.1"/>
    <property type="molecule type" value="Genomic_DNA"/>
</dbReference>
<keyword evidence="4" id="KW-1185">Reference proteome</keyword>
<accession>A0ABP6QMT1</accession>
<proteinExistence type="predicted"/>
<evidence type="ECO:0000313" key="3">
    <source>
        <dbReference type="EMBL" id="GAA3240610.1"/>
    </source>
</evidence>
<keyword evidence="2" id="KW-0812">Transmembrane</keyword>
<reference evidence="4" key="1">
    <citation type="journal article" date="2019" name="Int. J. Syst. Evol. Microbiol.">
        <title>The Global Catalogue of Microorganisms (GCM) 10K type strain sequencing project: providing services to taxonomists for standard genome sequencing and annotation.</title>
        <authorList>
            <consortium name="The Broad Institute Genomics Platform"/>
            <consortium name="The Broad Institute Genome Sequencing Center for Infectious Disease"/>
            <person name="Wu L."/>
            <person name="Ma J."/>
        </authorList>
    </citation>
    <scope>NUCLEOTIDE SEQUENCE [LARGE SCALE GENOMIC DNA]</scope>
    <source>
        <strain evidence="4">JCM 9377</strain>
    </source>
</reference>
<evidence type="ECO:0000256" key="2">
    <source>
        <dbReference type="SAM" id="Phobius"/>
    </source>
</evidence>
<protein>
    <recommendedName>
        <fullName evidence="5">WD40 repeat protein</fullName>
    </recommendedName>
</protein>
<keyword evidence="2" id="KW-1133">Transmembrane helix</keyword>
<evidence type="ECO:0008006" key="5">
    <source>
        <dbReference type="Google" id="ProtNLM"/>
    </source>
</evidence>
<organism evidence="3 4">
    <name type="scientific">Actinocorallia longicatena</name>
    <dbReference type="NCBI Taxonomy" id="111803"/>
    <lineage>
        <taxon>Bacteria</taxon>
        <taxon>Bacillati</taxon>
        <taxon>Actinomycetota</taxon>
        <taxon>Actinomycetes</taxon>
        <taxon>Streptosporangiales</taxon>
        <taxon>Thermomonosporaceae</taxon>
        <taxon>Actinocorallia</taxon>
    </lineage>
</organism>
<feature type="transmembrane region" description="Helical" evidence="2">
    <location>
        <begin position="42"/>
        <end position="65"/>
    </location>
</feature>
<dbReference type="RefSeq" id="WP_344839022.1">
    <property type="nucleotide sequence ID" value="NZ_BAAAUV010000042.1"/>
</dbReference>
<name>A0ABP6QMT1_9ACTN</name>
<dbReference type="Proteomes" id="UP001501237">
    <property type="component" value="Unassembled WGS sequence"/>
</dbReference>
<keyword evidence="2" id="KW-0472">Membrane</keyword>
<sequence length="402" mass="43160">MTESLEEALTRVLAARAGRTPPVPGGMAEAVRAHRRRRTRRIRMATVTATVTTAVLVAATVVVAVRAGDREAGPIVTPGPAVSGPEGRRPAGGLRPEPLESLWGGAVRTFPDTLGDGTPFDVRDIIDDRNVLISTGPEERPSRLLRYDVRTRETAPIASLRVPSGARLGGFVTGDGSTAWDVWTGDRAEIWTAPIGGGKAVRVLSVAHGEFEWPVERLQISGGRLLWSDGDGVHRLPLTGGQPEKVPGSSGLHLLIWPWAGTPGENAEDKTRLPFRTITNLQTGRTLTAGFPVPRMGGLWDCGITWCFGDRSARTRDGSRTIELPPVSYEDLLIPSLDRFITLTVNAEDGTATERLLVDLETGRAASTTPTAGQSPLAGPTSRLFHQHLPGRHLVVDLEQIP</sequence>
<feature type="region of interest" description="Disordered" evidence="1">
    <location>
        <begin position="75"/>
        <end position="100"/>
    </location>
</feature>
<comment type="caution">
    <text evidence="3">The sequence shown here is derived from an EMBL/GenBank/DDBJ whole genome shotgun (WGS) entry which is preliminary data.</text>
</comment>
<evidence type="ECO:0000313" key="4">
    <source>
        <dbReference type="Proteomes" id="UP001501237"/>
    </source>
</evidence>